<name>A0A6A2WSU3_HIBSY</name>
<gene>
    <name evidence="3" type="ORF">F3Y22_tig00116971pilonHSYRG00770</name>
</gene>
<dbReference type="Pfam" id="PF07250">
    <property type="entry name" value="Glyoxal_oxid_N"/>
    <property type="match status" value="1"/>
</dbReference>
<feature type="domain" description="Glyoxal oxidase N-terminal" evidence="2">
    <location>
        <begin position="41"/>
        <end position="135"/>
    </location>
</feature>
<proteinExistence type="predicted"/>
<dbReference type="AlphaFoldDB" id="A0A6A2WSU3"/>
<reference evidence="3" key="1">
    <citation type="submission" date="2019-09" db="EMBL/GenBank/DDBJ databases">
        <title>Draft genome information of white flower Hibiscus syriacus.</title>
        <authorList>
            <person name="Kim Y.-M."/>
        </authorList>
    </citation>
    <scope>NUCLEOTIDE SEQUENCE [LARGE SCALE GENOMIC DNA]</scope>
    <source>
        <strain evidence="3">YM2019G1</strain>
    </source>
</reference>
<organism evidence="3 4">
    <name type="scientific">Hibiscus syriacus</name>
    <name type="common">Rose of Sharon</name>
    <dbReference type="NCBI Taxonomy" id="106335"/>
    <lineage>
        <taxon>Eukaryota</taxon>
        <taxon>Viridiplantae</taxon>
        <taxon>Streptophyta</taxon>
        <taxon>Embryophyta</taxon>
        <taxon>Tracheophyta</taxon>
        <taxon>Spermatophyta</taxon>
        <taxon>Magnoliopsida</taxon>
        <taxon>eudicotyledons</taxon>
        <taxon>Gunneridae</taxon>
        <taxon>Pentapetalae</taxon>
        <taxon>rosids</taxon>
        <taxon>malvids</taxon>
        <taxon>Malvales</taxon>
        <taxon>Malvaceae</taxon>
        <taxon>Malvoideae</taxon>
        <taxon>Hibiscus</taxon>
    </lineage>
</organism>
<evidence type="ECO:0000259" key="2">
    <source>
        <dbReference type="Pfam" id="PF07250"/>
    </source>
</evidence>
<dbReference type="Gene3D" id="2.130.10.80">
    <property type="entry name" value="Galactose oxidase/kelch, beta-propeller"/>
    <property type="match status" value="1"/>
</dbReference>
<evidence type="ECO:0000313" key="3">
    <source>
        <dbReference type="EMBL" id="KAE8658545.1"/>
    </source>
</evidence>
<dbReference type="Proteomes" id="UP000436088">
    <property type="component" value="Unassembled WGS sequence"/>
</dbReference>
<protein>
    <recommendedName>
        <fullName evidence="2">Glyoxal oxidase N-terminal domain-containing protein</fullName>
    </recommendedName>
</protein>
<feature type="signal peptide" evidence="1">
    <location>
        <begin position="1"/>
        <end position="22"/>
    </location>
</feature>
<keyword evidence="4" id="KW-1185">Reference proteome</keyword>
<sequence>MEPMKIVIFILFVCCSPDFSLAQSQRGKWKLLKRSIGVSAMHMQLLPNDKIIAFDRSDFGPSNLTLPQGKCTQESKSSDCYAHSVEFNPATRAVRPLTILSDTWCSSGALSMDGTLVQSGGYRLGEKVIRYLKPSWIVIRRKIKTDLFHRGGMRRIKYCLTRKSLSSVDDISSHMNLSQNSPVPIEYWWVSNPTNNNTCCCAIYQ</sequence>
<dbReference type="PANTHER" id="PTHR32208">
    <property type="entry name" value="SECRETED PROTEIN-RELATED"/>
    <property type="match status" value="1"/>
</dbReference>
<dbReference type="EMBL" id="VEPZ02001744">
    <property type="protein sequence ID" value="KAE8658545.1"/>
    <property type="molecule type" value="Genomic_DNA"/>
</dbReference>
<dbReference type="PANTHER" id="PTHR32208:SF58">
    <property type="entry name" value="GALACTOSE OXIDASE-LIKE EARLY SET DOMAIN-CONTAINING PROTEIN"/>
    <property type="match status" value="1"/>
</dbReference>
<dbReference type="InterPro" id="IPR037293">
    <property type="entry name" value="Gal_Oxidase_central_sf"/>
</dbReference>
<keyword evidence="1" id="KW-0732">Signal</keyword>
<evidence type="ECO:0000256" key="1">
    <source>
        <dbReference type="SAM" id="SignalP"/>
    </source>
</evidence>
<evidence type="ECO:0000313" key="4">
    <source>
        <dbReference type="Proteomes" id="UP000436088"/>
    </source>
</evidence>
<feature type="chain" id="PRO_5025539224" description="Glyoxal oxidase N-terminal domain-containing protein" evidence="1">
    <location>
        <begin position="23"/>
        <end position="205"/>
    </location>
</feature>
<comment type="caution">
    <text evidence="3">The sequence shown here is derived from an EMBL/GenBank/DDBJ whole genome shotgun (WGS) entry which is preliminary data.</text>
</comment>
<accession>A0A6A2WSU3</accession>
<dbReference type="InterPro" id="IPR009880">
    <property type="entry name" value="Glyoxal_oxidase_N"/>
</dbReference>